<evidence type="ECO:0000256" key="2">
    <source>
        <dbReference type="SAM" id="MobiDB-lite"/>
    </source>
</evidence>
<gene>
    <name evidence="4" type="ORF">CPELLU_LOCUS10674</name>
</gene>
<evidence type="ECO:0000259" key="3">
    <source>
        <dbReference type="Pfam" id="PF04471"/>
    </source>
</evidence>
<dbReference type="GO" id="GO:0003677">
    <property type="term" value="F:DNA binding"/>
    <property type="evidence" value="ECO:0007669"/>
    <property type="project" value="InterPro"/>
</dbReference>
<organism evidence="4 5">
    <name type="scientific">Cetraspora pellucida</name>
    <dbReference type="NCBI Taxonomy" id="1433469"/>
    <lineage>
        <taxon>Eukaryota</taxon>
        <taxon>Fungi</taxon>
        <taxon>Fungi incertae sedis</taxon>
        <taxon>Mucoromycota</taxon>
        <taxon>Glomeromycotina</taxon>
        <taxon>Glomeromycetes</taxon>
        <taxon>Diversisporales</taxon>
        <taxon>Gigasporaceae</taxon>
        <taxon>Cetraspora</taxon>
    </lineage>
</organism>
<dbReference type="GO" id="GO:0004519">
    <property type="term" value="F:endonuclease activity"/>
    <property type="evidence" value="ECO:0007669"/>
    <property type="project" value="InterPro"/>
</dbReference>
<evidence type="ECO:0000313" key="5">
    <source>
        <dbReference type="Proteomes" id="UP000789759"/>
    </source>
</evidence>
<keyword evidence="1" id="KW-0175">Coiled coil</keyword>
<name>A0A9N9HJI8_9GLOM</name>
<comment type="caution">
    <text evidence="4">The sequence shown here is derived from an EMBL/GenBank/DDBJ whole genome shotgun (WGS) entry which is preliminary data.</text>
</comment>
<feature type="domain" description="Restriction endonuclease type IV Mrr" evidence="3">
    <location>
        <begin position="59"/>
        <end position="133"/>
    </location>
</feature>
<feature type="region of interest" description="Disordered" evidence="2">
    <location>
        <begin position="210"/>
        <end position="231"/>
    </location>
</feature>
<dbReference type="Proteomes" id="UP000789759">
    <property type="component" value="Unassembled WGS sequence"/>
</dbReference>
<reference evidence="4" key="1">
    <citation type="submission" date="2021-06" db="EMBL/GenBank/DDBJ databases">
        <authorList>
            <person name="Kallberg Y."/>
            <person name="Tangrot J."/>
            <person name="Rosling A."/>
        </authorList>
    </citation>
    <scope>NUCLEOTIDE SEQUENCE</scope>
    <source>
        <strain evidence="4">FL966</strain>
    </source>
</reference>
<evidence type="ECO:0000256" key="1">
    <source>
        <dbReference type="SAM" id="Coils"/>
    </source>
</evidence>
<feature type="coiled-coil region" evidence="1">
    <location>
        <begin position="127"/>
        <end position="161"/>
    </location>
</feature>
<proteinExistence type="predicted"/>
<dbReference type="EMBL" id="CAJVQA010008911">
    <property type="protein sequence ID" value="CAG8678940.1"/>
    <property type="molecule type" value="Genomic_DNA"/>
</dbReference>
<evidence type="ECO:0000313" key="4">
    <source>
        <dbReference type="EMBL" id="CAG8678940.1"/>
    </source>
</evidence>
<dbReference type="Pfam" id="PF04471">
    <property type="entry name" value="Mrr_cat"/>
    <property type="match status" value="1"/>
</dbReference>
<keyword evidence="5" id="KW-1185">Reference proteome</keyword>
<protein>
    <submittedName>
        <fullName evidence="4">15553_t:CDS:1</fullName>
    </submittedName>
</protein>
<sequence>MPESVAVAVVIRYSSSLKGKILEWDVIEILKYSGVKSNRMKALRGQLVRQLNVLLFVSEKGPNDGGVDIRSSICTQVNDIPLVFQCKNWDDQIGPHVVRELRGVVCEERSGTVGILVGPYVEIFSDAAVEAAEIDELRKKFAEAEAENIKLKQSLEEYALKDRVTKLEQNQTQSDNKNQIDKLDDDIGKIKQISTLIPQEQSSANITSFCETNSEDNPKQIDSRYTSASDITDNTSNSDAFSDISENVSDNVSNLISENISNKIRERNREKNLQSQGSMQNTSSFSEIQISKITAQNIADLFITAIKVRQKEMQSVLIS</sequence>
<dbReference type="InterPro" id="IPR007560">
    <property type="entry name" value="Restrct_endonuc_IV_Mrr"/>
</dbReference>
<dbReference type="AlphaFoldDB" id="A0A9N9HJI8"/>
<accession>A0A9N9HJI8</accession>
<dbReference type="OrthoDB" id="2488958at2759"/>
<dbReference type="GO" id="GO:0009307">
    <property type="term" value="P:DNA restriction-modification system"/>
    <property type="evidence" value="ECO:0007669"/>
    <property type="project" value="InterPro"/>
</dbReference>